<name>A0ACC2HIY7_DALPE</name>
<dbReference type="Proteomes" id="UP001157502">
    <property type="component" value="Chromosome 2"/>
</dbReference>
<evidence type="ECO:0000313" key="1">
    <source>
        <dbReference type="EMBL" id="KAJ8015610.1"/>
    </source>
</evidence>
<gene>
    <name evidence="1" type="ORF">DPEC_G00027900</name>
</gene>
<proteinExistence type="predicted"/>
<dbReference type="EMBL" id="CM055729">
    <property type="protein sequence ID" value="KAJ8015610.1"/>
    <property type="molecule type" value="Genomic_DNA"/>
</dbReference>
<evidence type="ECO:0000313" key="2">
    <source>
        <dbReference type="Proteomes" id="UP001157502"/>
    </source>
</evidence>
<protein>
    <submittedName>
        <fullName evidence="1">Uncharacterized protein</fullName>
    </submittedName>
</protein>
<organism evidence="1 2">
    <name type="scientific">Dallia pectoralis</name>
    <name type="common">Alaska blackfish</name>
    <dbReference type="NCBI Taxonomy" id="75939"/>
    <lineage>
        <taxon>Eukaryota</taxon>
        <taxon>Metazoa</taxon>
        <taxon>Chordata</taxon>
        <taxon>Craniata</taxon>
        <taxon>Vertebrata</taxon>
        <taxon>Euteleostomi</taxon>
        <taxon>Actinopterygii</taxon>
        <taxon>Neopterygii</taxon>
        <taxon>Teleostei</taxon>
        <taxon>Protacanthopterygii</taxon>
        <taxon>Esociformes</taxon>
        <taxon>Umbridae</taxon>
        <taxon>Dallia</taxon>
    </lineage>
</organism>
<sequence length="180" mass="19855">MVGERSGYRCENTSSTRYNGAAWHHMARGVVQWPRPIGLGCSSELSPKTLVELTHPLIWGQLCTEGVDVSPAHVHSPTNTRTRWTLSGLRYGASVADRDIVFLLHIGLFIQKPVRRDVACHQHLFGIQRALSLAHGLCSGPACRGVKHSGKGKRHLRPDHFGHSGLRPQTDSKLSNWGSN</sequence>
<reference evidence="1" key="1">
    <citation type="submission" date="2021-05" db="EMBL/GenBank/DDBJ databases">
        <authorList>
            <person name="Pan Q."/>
            <person name="Jouanno E."/>
            <person name="Zahm M."/>
            <person name="Klopp C."/>
            <person name="Cabau C."/>
            <person name="Louis A."/>
            <person name="Berthelot C."/>
            <person name="Parey E."/>
            <person name="Roest Crollius H."/>
            <person name="Montfort J."/>
            <person name="Robinson-Rechavi M."/>
            <person name="Bouchez O."/>
            <person name="Lampietro C."/>
            <person name="Lopez Roques C."/>
            <person name="Donnadieu C."/>
            <person name="Postlethwait J."/>
            <person name="Bobe J."/>
            <person name="Dillon D."/>
            <person name="Chandos A."/>
            <person name="von Hippel F."/>
            <person name="Guiguen Y."/>
        </authorList>
    </citation>
    <scope>NUCLEOTIDE SEQUENCE</scope>
    <source>
        <strain evidence="1">YG-Jan2019</strain>
    </source>
</reference>
<keyword evidence="2" id="KW-1185">Reference proteome</keyword>
<comment type="caution">
    <text evidence="1">The sequence shown here is derived from an EMBL/GenBank/DDBJ whole genome shotgun (WGS) entry which is preliminary data.</text>
</comment>
<accession>A0ACC2HIY7</accession>